<feature type="region of interest" description="Disordered" evidence="1">
    <location>
        <begin position="132"/>
        <end position="155"/>
    </location>
</feature>
<feature type="region of interest" description="Disordered" evidence="1">
    <location>
        <begin position="54"/>
        <end position="118"/>
    </location>
</feature>
<accession>A0A8T0UW75</accession>
<name>A0A8T0UW75_PANVG</name>
<comment type="caution">
    <text evidence="2">The sequence shown here is derived from an EMBL/GenBank/DDBJ whole genome shotgun (WGS) entry which is preliminary data.</text>
</comment>
<dbReference type="EMBL" id="CM029041">
    <property type="protein sequence ID" value="KAG2624359.1"/>
    <property type="molecule type" value="Genomic_DNA"/>
</dbReference>
<keyword evidence="3" id="KW-1185">Reference proteome</keyword>
<reference evidence="2" key="1">
    <citation type="submission" date="2020-05" db="EMBL/GenBank/DDBJ databases">
        <title>WGS assembly of Panicum virgatum.</title>
        <authorList>
            <person name="Lovell J.T."/>
            <person name="Jenkins J."/>
            <person name="Shu S."/>
            <person name="Juenger T.E."/>
            <person name="Schmutz J."/>
        </authorList>
    </citation>
    <scope>NUCLEOTIDE SEQUENCE</scope>
    <source>
        <strain evidence="2">AP13</strain>
    </source>
</reference>
<proteinExistence type="predicted"/>
<feature type="region of interest" description="Disordered" evidence="1">
    <location>
        <begin position="1"/>
        <end position="42"/>
    </location>
</feature>
<gene>
    <name evidence="2" type="ORF">PVAP13_3KG123327</name>
</gene>
<feature type="compositionally biased region" description="Low complexity" evidence="1">
    <location>
        <begin position="19"/>
        <end position="29"/>
    </location>
</feature>
<protein>
    <submittedName>
        <fullName evidence="2">Uncharacterized protein</fullName>
    </submittedName>
</protein>
<feature type="compositionally biased region" description="Gly residues" evidence="1">
    <location>
        <begin position="30"/>
        <end position="42"/>
    </location>
</feature>
<evidence type="ECO:0000313" key="3">
    <source>
        <dbReference type="Proteomes" id="UP000823388"/>
    </source>
</evidence>
<sequence>MELLHRRRRRERRRRSAREAAAAALPARGGVAGVGSSGAGCGRGAPHGVASMRAVGREESTGTKEGSFLRYTSRRRPPERRSRTTESVVWAHQEQPKPNVTRPPSVAGAGDVTRQRQPAFWVGGRRWRLQPAGRPRWAPRAGRRRRRDAPTAAGVLGGRAPLAAAACRAAEMGTARRATRQSAPH</sequence>
<feature type="compositionally biased region" description="Basic residues" evidence="1">
    <location>
        <begin position="1"/>
        <end position="16"/>
    </location>
</feature>
<organism evidence="2 3">
    <name type="scientific">Panicum virgatum</name>
    <name type="common">Blackwell switchgrass</name>
    <dbReference type="NCBI Taxonomy" id="38727"/>
    <lineage>
        <taxon>Eukaryota</taxon>
        <taxon>Viridiplantae</taxon>
        <taxon>Streptophyta</taxon>
        <taxon>Embryophyta</taxon>
        <taxon>Tracheophyta</taxon>
        <taxon>Spermatophyta</taxon>
        <taxon>Magnoliopsida</taxon>
        <taxon>Liliopsida</taxon>
        <taxon>Poales</taxon>
        <taxon>Poaceae</taxon>
        <taxon>PACMAD clade</taxon>
        <taxon>Panicoideae</taxon>
        <taxon>Panicodae</taxon>
        <taxon>Paniceae</taxon>
        <taxon>Panicinae</taxon>
        <taxon>Panicum</taxon>
        <taxon>Panicum sect. Hiantes</taxon>
    </lineage>
</organism>
<dbReference type="AlphaFoldDB" id="A0A8T0UW75"/>
<evidence type="ECO:0000313" key="2">
    <source>
        <dbReference type="EMBL" id="KAG2624359.1"/>
    </source>
</evidence>
<evidence type="ECO:0000256" key="1">
    <source>
        <dbReference type="SAM" id="MobiDB-lite"/>
    </source>
</evidence>
<dbReference type="Proteomes" id="UP000823388">
    <property type="component" value="Chromosome 3K"/>
</dbReference>